<evidence type="ECO:0000313" key="2">
    <source>
        <dbReference type="Proteomes" id="UP000019439"/>
    </source>
</evidence>
<dbReference type="RefSeq" id="WP_025383489.1">
    <property type="nucleotide sequence ID" value="NZ_CGBP01000002.1"/>
</dbReference>
<keyword evidence="2" id="KW-1185">Reference proteome</keyword>
<dbReference type="GeneID" id="96666496"/>
<name>A0ABN4CQR8_9GAMM</name>
<reference evidence="1 2" key="1">
    <citation type="journal article" date="2014" name="Genome Announc.">
        <title>Genome Sequence of Yersinia similis Y228T, a Member of the Yersinia pseudotuberculosis Complex.</title>
        <authorList>
            <person name="Sprague L.D."/>
            <person name="Neubauer H."/>
        </authorList>
    </citation>
    <scope>NUCLEOTIDE SEQUENCE [LARGE SCALE GENOMIC DNA]</scope>
    <source>
        <strain evidence="1 2">228</strain>
    </source>
</reference>
<sequence>MCRKSLNQPFFDGHMNDGYMNDGYMNDGYMNNNHGVDTGSALPAALASFPLSMLYPPPFKMQGVSCPCSPLLLSVVNLKKK</sequence>
<gene>
    <name evidence="1" type="ORF">BF17_17220</name>
</gene>
<dbReference type="EMBL" id="CP007230">
    <property type="protein sequence ID" value="AHK20838.1"/>
    <property type="molecule type" value="Genomic_DNA"/>
</dbReference>
<accession>A0ABN4CQR8</accession>
<dbReference type="Proteomes" id="UP000019439">
    <property type="component" value="Chromosome"/>
</dbReference>
<protein>
    <submittedName>
        <fullName evidence="1">Uncharacterized protein</fullName>
    </submittedName>
</protein>
<evidence type="ECO:0000313" key="1">
    <source>
        <dbReference type="EMBL" id="AHK20838.1"/>
    </source>
</evidence>
<proteinExistence type="predicted"/>
<organism evidence="1 2">
    <name type="scientific">Yersinia similis</name>
    <dbReference type="NCBI Taxonomy" id="367190"/>
    <lineage>
        <taxon>Bacteria</taxon>
        <taxon>Pseudomonadati</taxon>
        <taxon>Pseudomonadota</taxon>
        <taxon>Gammaproteobacteria</taxon>
        <taxon>Enterobacterales</taxon>
        <taxon>Yersiniaceae</taxon>
        <taxon>Yersinia</taxon>
    </lineage>
</organism>